<name>A0A2A6FLC9_9HYPH</name>
<organism evidence="2 3">
    <name type="scientific">Mesorhizobium sanjuanii</name>
    <dbReference type="NCBI Taxonomy" id="2037900"/>
    <lineage>
        <taxon>Bacteria</taxon>
        <taxon>Pseudomonadati</taxon>
        <taxon>Pseudomonadota</taxon>
        <taxon>Alphaproteobacteria</taxon>
        <taxon>Hyphomicrobiales</taxon>
        <taxon>Phyllobacteriaceae</taxon>
        <taxon>Mesorhizobium</taxon>
    </lineage>
</organism>
<dbReference type="PANTHER" id="PTHR42879:SF2">
    <property type="entry name" value="3-OXOACYL-[ACYL-CARRIER-PROTEIN] REDUCTASE FABG"/>
    <property type="match status" value="1"/>
</dbReference>
<dbReference type="PANTHER" id="PTHR42879">
    <property type="entry name" value="3-OXOACYL-(ACYL-CARRIER-PROTEIN) REDUCTASE"/>
    <property type="match status" value="1"/>
</dbReference>
<evidence type="ECO:0000313" key="2">
    <source>
        <dbReference type="EMBL" id="PDQ22543.1"/>
    </source>
</evidence>
<dbReference type="InterPro" id="IPR036291">
    <property type="entry name" value="NAD(P)-bd_dom_sf"/>
</dbReference>
<proteinExistence type="inferred from homology"/>
<evidence type="ECO:0000313" key="3">
    <source>
        <dbReference type="Proteomes" id="UP000219182"/>
    </source>
</evidence>
<dbReference type="InterPro" id="IPR020904">
    <property type="entry name" value="Sc_DH/Rdtase_CS"/>
</dbReference>
<dbReference type="RefSeq" id="WP_097571906.1">
    <property type="nucleotide sequence ID" value="NZ_NWQG01000013.1"/>
</dbReference>
<comment type="caution">
    <text evidence="2">The sequence shown here is derived from an EMBL/GenBank/DDBJ whole genome shotgun (WGS) entry which is preliminary data.</text>
</comment>
<dbReference type="Proteomes" id="UP000219182">
    <property type="component" value="Unassembled WGS sequence"/>
</dbReference>
<gene>
    <name evidence="2" type="ORF">CN311_02825</name>
</gene>
<dbReference type="Gene3D" id="3.40.50.720">
    <property type="entry name" value="NAD(P)-binding Rossmann-like Domain"/>
    <property type="match status" value="1"/>
</dbReference>
<dbReference type="PRINTS" id="PR00081">
    <property type="entry name" value="GDHRDH"/>
</dbReference>
<dbReference type="EMBL" id="NWQG01000013">
    <property type="protein sequence ID" value="PDQ22543.1"/>
    <property type="molecule type" value="Genomic_DNA"/>
</dbReference>
<dbReference type="Pfam" id="PF13561">
    <property type="entry name" value="adh_short_C2"/>
    <property type="match status" value="1"/>
</dbReference>
<dbReference type="PRINTS" id="PR00080">
    <property type="entry name" value="SDRFAMILY"/>
</dbReference>
<dbReference type="AlphaFoldDB" id="A0A2A6FLC9"/>
<protein>
    <submittedName>
        <fullName evidence="2">3-oxoacyl-[acyl-carrier-protein] reductase</fullName>
    </submittedName>
</protein>
<dbReference type="FunFam" id="3.40.50.720:FF:000084">
    <property type="entry name" value="Short-chain dehydrogenase reductase"/>
    <property type="match status" value="1"/>
</dbReference>
<dbReference type="InterPro" id="IPR050259">
    <property type="entry name" value="SDR"/>
</dbReference>
<evidence type="ECO:0000256" key="1">
    <source>
        <dbReference type="ARBA" id="ARBA00006484"/>
    </source>
</evidence>
<dbReference type="SUPFAM" id="SSF51735">
    <property type="entry name" value="NAD(P)-binding Rossmann-fold domains"/>
    <property type="match status" value="1"/>
</dbReference>
<comment type="similarity">
    <text evidence="1">Belongs to the short-chain dehydrogenases/reductases (SDR) family.</text>
</comment>
<dbReference type="InterPro" id="IPR002347">
    <property type="entry name" value="SDR_fam"/>
</dbReference>
<dbReference type="NCBIfam" id="NF009466">
    <property type="entry name" value="PRK12826.1-2"/>
    <property type="match status" value="1"/>
</dbReference>
<dbReference type="PROSITE" id="PS00061">
    <property type="entry name" value="ADH_SHORT"/>
    <property type="match status" value="1"/>
</dbReference>
<reference evidence="2 3" key="1">
    <citation type="submission" date="2017-09" db="EMBL/GenBank/DDBJ databases">
        <title>Mesorhizobum sanjuanii sp. nov. isolated from nodules of Lotus tenuis in saline-alkaline lowlands of Flooding Pampa.</title>
        <authorList>
            <person name="Sannazzaro A.I."/>
            <person name="Torres Tejerizo G.A."/>
            <person name="Fontana F."/>
            <person name="Cumpa Velazquez L.M."/>
            <person name="Hansen L."/>
            <person name="Pistorio M."/>
            <person name="Estrella M.J."/>
        </authorList>
    </citation>
    <scope>NUCLEOTIDE SEQUENCE [LARGE SCALE GENOMIC DNA]</scope>
    <source>
        <strain evidence="2 3">BSA136</strain>
    </source>
</reference>
<dbReference type="GO" id="GO:0032787">
    <property type="term" value="P:monocarboxylic acid metabolic process"/>
    <property type="evidence" value="ECO:0007669"/>
    <property type="project" value="UniProtKB-ARBA"/>
</dbReference>
<sequence>MTPSLSLAGRRAIVSAAASGIGRVIAETLAEAGARVEVCDVDEQKVADINQRHGSIGATCCDLADAGDTQRFFTAAVERLGGIDILINNAGIAGPIELAESMTLEAWNRTLAVNLTSHFVLARLSAPLMRQAGGGAIVNISSTAGLEGNARRSPYNASKWGVIGLAKSLAKELGPSKIRVNVICPGWVEGDRLERVIAEEASNLAIDRDEVRARFMSASSLGIGVLPNDIAAMALFLVSDAGKRMSGHIFTVDADAM</sequence>
<dbReference type="CDD" id="cd05233">
    <property type="entry name" value="SDR_c"/>
    <property type="match status" value="1"/>
</dbReference>
<keyword evidence="3" id="KW-1185">Reference proteome</keyword>
<accession>A0A2A6FLC9</accession>